<reference evidence="2" key="1">
    <citation type="submission" date="2022-06" db="EMBL/GenBank/DDBJ databases">
        <authorList>
            <person name="Dietemann V."/>
            <person name="Ory F."/>
            <person name="Dainat B."/>
            <person name="Oberhansli S."/>
        </authorList>
    </citation>
    <scope>NUCLEOTIDE SEQUENCE</scope>
    <source>
        <strain evidence="2">Ena-SAMPLE-TAB-26-04-2022-14:26:32:270-5432</strain>
    </source>
</reference>
<organism evidence="2 3">
    <name type="scientific">Paenibacillus melissococcoides</name>
    <dbReference type="NCBI Taxonomy" id="2912268"/>
    <lineage>
        <taxon>Bacteria</taxon>
        <taxon>Bacillati</taxon>
        <taxon>Bacillota</taxon>
        <taxon>Bacilli</taxon>
        <taxon>Bacillales</taxon>
        <taxon>Paenibacillaceae</taxon>
        <taxon>Paenibacillus</taxon>
    </lineage>
</organism>
<keyword evidence="1" id="KW-0732">Signal</keyword>
<dbReference type="Proteomes" id="UP001154322">
    <property type="component" value="Unassembled WGS sequence"/>
</dbReference>
<feature type="signal peptide" evidence="1">
    <location>
        <begin position="1"/>
        <end position="26"/>
    </location>
</feature>
<gene>
    <name evidence="2" type="ORF">WJ0W_006666</name>
</gene>
<dbReference type="EMBL" id="CALYLO010000017">
    <property type="protein sequence ID" value="CAH8249481.1"/>
    <property type="molecule type" value="Genomic_DNA"/>
</dbReference>
<evidence type="ECO:0000256" key="1">
    <source>
        <dbReference type="SAM" id="SignalP"/>
    </source>
</evidence>
<name>A0ABM9GBJ2_9BACL</name>
<protein>
    <submittedName>
        <fullName evidence="2">Uncharacterized protein</fullName>
    </submittedName>
</protein>
<comment type="caution">
    <text evidence="2">The sequence shown here is derived from an EMBL/GenBank/DDBJ whole genome shotgun (WGS) entry which is preliminary data.</text>
</comment>
<dbReference type="RefSeq" id="WP_213431154.1">
    <property type="nucleotide sequence ID" value="NZ_AP031286.1"/>
</dbReference>
<keyword evidence="3" id="KW-1185">Reference proteome</keyword>
<sequence length="218" mass="24735">MKKIIRTASMVLAFLMFFITTSQTYALTVHPDHYMQMQQTQSTYHQSQIFDDTSNDLFTRQKRFAPAIPWIGAGIGELLKWLGAAAALAYIGNEAYTLVTDIADALSTSKKKDKPLYFTAVAQSKLYIGKPLTFDEAKRWLKAKSYHNVWTPSKEAAKKIAESFSGRATGPEEHSKTGYKGTFYYWHYHDWERTVGHIFYGAESKEGKHVDTRGGILT</sequence>
<evidence type="ECO:0000313" key="2">
    <source>
        <dbReference type="EMBL" id="CAH8249481.1"/>
    </source>
</evidence>
<accession>A0ABM9GBJ2</accession>
<proteinExistence type="predicted"/>
<evidence type="ECO:0000313" key="3">
    <source>
        <dbReference type="Proteomes" id="UP001154322"/>
    </source>
</evidence>
<feature type="chain" id="PRO_5045944644" evidence="1">
    <location>
        <begin position="27"/>
        <end position="218"/>
    </location>
</feature>